<dbReference type="SUPFAM" id="SSF103473">
    <property type="entry name" value="MFS general substrate transporter"/>
    <property type="match status" value="1"/>
</dbReference>
<evidence type="ECO:0000313" key="6">
    <source>
        <dbReference type="Proteomes" id="UP000297299"/>
    </source>
</evidence>
<dbReference type="GO" id="GO:0022857">
    <property type="term" value="F:transmembrane transporter activity"/>
    <property type="evidence" value="ECO:0007669"/>
    <property type="project" value="InterPro"/>
</dbReference>
<evidence type="ECO:0000256" key="3">
    <source>
        <dbReference type="SAM" id="Phobius"/>
    </source>
</evidence>
<accession>A0A4Y8CFF2</accession>
<dbReference type="PROSITE" id="PS50850">
    <property type="entry name" value="MFS"/>
    <property type="match status" value="1"/>
</dbReference>
<feature type="transmembrane region" description="Helical" evidence="3">
    <location>
        <begin position="374"/>
        <end position="398"/>
    </location>
</feature>
<dbReference type="GO" id="GO:0016020">
    <property type="term" value="C:membrane"/>
    <property type="evidence" value="ECO:0007669"/>
    <property type="project" value="UniProtKB-SubCell"/>
</dbReference>
<gene>
    <name evidence="5" type="ORF">BOTCAL_0845g00040</name>
</gene>
<sequence>MLVEPRLAGDAPAPDGGLVAWVQCASSFSLFFLSWGLVSSFGAFQTYYETINHSWSPSQISWIGSIQAFLLFGFSIVTGPVFDLGYLKSLVWTGCFLCVLGVMLTSISYEYWHLILAQGVVFGLGSGCLFIPSIAVLPAYFDKKQALALGIAASGSAIGGIIFPIIFNKLLPTIGFGWSVRVIGFIILLASIIPVLGMRIRSRPSAVRKFFDLQAWKETPFIICSVFFFLVFMGAYIPSFYIQSYALDVNIAGGRLAPYLLSLLNVGSFFGRIIPAHFAGIYGPFNVDIICILISGILAFTWITIHSTPSMILFSIFYGFFSGALTSLSPNLAVALSPDMSVLGVRLGMLLIPISVGILVGNPIAGALESYGWIALQTFTAALLMASFVVSIVVRVLMYGKSLKVRC</sequence>
<keyword evidence="3" id="KW-0812">Transmembrane</keyword>
<protein>
    <recommendedName>
        <fullName evidence="4">Major facilitator superfamily (MFS) profile domain-containing protein</fullName>
    </recommendedName>
</protein>
<organism evidence="5 6">
    <name type="scientific">Botryotinia calthae</name>
    <dbReference type="NCBI Taxonomy" id="38488"/>
    <lineage>
        <taxon>Eukaryota</taxon>
        <taxon>Fungi</taxon>
        <taxon>Dikarya</taxon>
        <taxon>Ascomycota</taxon>
        <taxon>Pezizomycotina</taxon>
        <taxon>Leotiomycetes</taxon>
        <taxon>Helotiales</taxon>
        <taxon>Sclerotiniaceae</taxon>
        <taxon>Botryotinia</taxon>
    </lineage>
</organism>
<evidence type="ECO:0000313" key="5">
    <source>
        <dbReference type="EMBL" id="TEY30763.1"/>
    </source>
</evidence>
<feature type="domain" description="Major facilitator superfamily (MFS) profile" evidence="4">
    <location>
        <begin position="220"/>
        <end position="407"/>
    </location>
</feature>
<dbReference type="AlphaFoldDB" id="A0A4Y8CFF2"/>
<dbReference type="InterPro" id="IPR020846">
    <property type="entry name" value="MFS_dom"/>
</dbReference>
<comment type="caution">
    <text evidence="5">The sequence shown here is derived from an EMBL/GenBank/DDBJ whole genome shotgun (WGS) entry which is preliminary data.</text>
</comment>
<evidence type="ECO:0000259" key="4">
    <source>
        <dbReference type="PROSITE" id="PS50850"/>
    </source>
</evidence>
<dbReference type="Pfam" id="PF07690">
    <property type="entry name" value="MFS_1"/>
    <property type="match status" value="1"/>
</dbReference>
<feature type="transmembrane region" description="Helical" evidence="3">
    <location>
        <begin position="115"/>
        <end position="140"/>
    </location>
</feature>
<feature type="transmembrane region" description="Helical" evidence="3">
    <location>
        <begin position="60"/>
        <end position="82"/>
    </location>
</feature>
<keyword evidence="3" id="KW-0472">Membrane</keyword>
<feature type="transmembrane region" description="Helical" evidence="3">
    <location>
        <begin position="347"/>
        <end position="368"/>
    </location>
</feature>
<proteinExistence type="inferred from homology"/>
<dbReference type="InterPro" id="IPR050327">
    <property type="entry name" value="Proton-linked_MCT"/>
</dbReference>
<dbReference type="OrthoDB" id="6509908at2759"/>
<dbReference type="Gene3D" id="1.20.1250.20">
    <property type="entry name" value="MFS general substrate transporter like domains"/>
    <property type="match status" value="2"/>
</dbReference>
<feature type="transmembrane region" description="Helical" evidence="3">
    <location>
        <begin position="257"/>
        <end position="275"/>
    </location>
</feature>
<evidence type="ECO:0000256" key="2">
    <source>
        <dbReference type="ARBA" id="ARBA00006727"/>
    </source>
</evidence>
<feature type="transmembrane region" description="Helical" evidence="3">
    <location>
        <begin position="287"/>
        <end position="305"/>
    </location>
</feature>
<feature type="transmembrane region" description="Helical" evidence="3">
    <location>
        <begin position="28"/>
        <end position="48"/>
    </location>
</feature>
<dbReference type="InterPro" id="IPR036259">
    <property type="entry name" value="MFS_trans_sf"/>
</dbReference>
<dbReference type="InterPro" id="IPR011701">
    <property type="entry name" value="MFS"/>
</dbReference>
<keyword evidence="6" id="KW-1185">Reference proteome</keyword>
<keyword evidence="3" id="KW-1133">Transmembrane helix</keyword>
<feature type="transmembrane region" description="Helical" evidence="3">
    <location>
        <begin position="311"/>
        <end position="335"/>
    </location>
</feature>
<comment type="subcellular location">
    <subcellularLocation>
        <location evidence="1">Membrane</location>
        <topology evidence="1">Multi-pass membrane protein</topology>
    </subcellularLocation>
</comment>
<feature type="transmembrane region" description="Helical" evidence="3">
    <location>
        <begin position="147"/>
        <end position="166"/>
    </location>
</feature>
<feature type="transmembrane region" description="Helical" evidence="3">
    <location>
        <begin position="178"/>
        <end position="198"/>
    </location>
</feature>
<comment type="similarity">
    <text evidence="2">Belongs to the major facilitator superfamily. Monocarboxylate porter (TC 2.A.1.13) family.</text>
</comment>
<feature type="transmembrane region" description="Helical" evidence="3">
    <location>
        <begin position="89"/>
        <end position="109"/>
    </location>
</feature>
<dbReference type="Proteomes" id="UP000297299">
    <property type="component" value="Unassembled WGS sequence"/>
</dbReference>
<dbReference type="EMBL" id="PHWZ01000841">
    <property type="protein sequence ID" value="TEY30763.1"/>
    <property type="molecule type" value="Genomic_DNA"/>
</dbReference>
<evidence type="ECO:0000256" key="1">
    <source>
        <dbReference type="ARBA" id="ARBA00004141"/>
    </source>
</evidence>
<feature type="transmembrane region" description="Helical" evidence="3">
    <location>
        <begin position="219"/>
        <end position="237"/>
    </location>
</feature>
<dbReference type="PANTHER" id="PTHR11360">
    <property type="entry name" value="MONOCARBOXYLATE TRANSPORTER"/>
    <property type="match status" value="1"/>
</dbReference>
<name>A0A4Y8CFF2_9HELO</name>
<reference evidence="5 6" key="1">
    <citation type="submission" date="2017-11" db="EMBL/GenBank/DDBJ databases">
        <title>Comparative genomics of Botrytis spp.</title>
        <authorList>
            <person name="Valero-Jimenez C.A."/>
            <person name="Tapia P."/>
            <person name="Veloso J."/>
            <person name="Silva-Moreno E."/>
            <person name="Staats M."/>
            <person name="Valdes J.H."/>
            <person name="Van Kan J.A.L."/>
        </authorList>
    </citation>
    <scope>NUCLEOTIDE SEQUENCE [LARGE SCALE GENOMIC DNA]</scope>
    <source>
        <strain evidence="5 6">MUCL2830</strain>
    </source>
</reference>
<dbReference type="PANTHER" id="PTHR11360:SF234">
    <property type="entry name" value="MFS-TYPE TRANSPORTER DBAD-RELATED"/>
    <property type="match status" value="1"/>
</dbReference>